<accession>A0A6I8TW72</accession>
<evidence type="ECO:0000313" key="1">
    <source>
        <dbReference type="EnsemblMetazoa" id="AAEL027924-PB"/>
    </source>
</evidence>
<dbReference type="Proteomes" id="UP000008820">
    <property type="component" value="Chromosome 1"/>
</dbReference>
<reference evidence="1" key="2">
    <citation type="submission" date="2020-05" db="UniProtKB">
        <authorList>
            <consortium name="EnsemblMetazoa"/>
        </authorList>
    </citation>
    <scope>IDENTIFICATION</scope>
    <source>
        <strain evidence="1">LVP_AGWG</strain>
    </source>
</reference>
<dbReference type="InParanoid" id="A0A6I8TW72"/>
<organism evidence="1 2">
    <name type="scientific">Aedes aegypti</name>
    <name type="common">Yellowfever mosquito</name>
    <name type="synonym">Culex aegypti</name>
    <dbReference type="NCBI Taxonomy" id="7159"/>
    <lineage>
        <taxon>Eukaryota</taxon>
        <taxon>Metazoa</taxon>
        <taxon>Ecdysozoa</taxon>
        <taxon>Arthropoda</taxon>
        <taxon>Hexapoda</taxon>
        <taxon>Insecta</taxon>
        <taxon>Pterygota</taxon>
        <taxon>Neoptera</taxon>
        <taxon>Endopterygota</taxon>
        <taxon>Diptera</taxon>
        <taxon>Nematocera</taxon>
        <taxon>Culicoidea</taxon>
        <taxon>Culicidae</taxon>
        <taxon>Culicinae</taxon>
        <taxon>Aedini</taxon>
        <taxon>Aedes</taxon>
        <taxon>Stegomyia</taxon>
    </lineage>
</organism>
<dbReference type="EnsemblMetazoa" id="AAEL027924-RB">
    <property type="protein sequence ID" value="AAEL027924-PB"/>
    <property type="gene ID" value="AAEL027924"/>
</dbReference>
<dbReference type="PANTHER" id="PTHR31912:SF34">
    <property type="entry name" value="NOTOCHORD-RELATED PROTEIN"/>
    <property type="match status" value="1"/>
</dbReference>
<dbReference type="OrthoDB" id="7763326at2759"/>
<dbReference type="AlphaFoldDB" id="A0A6I8TW72"/>
<keyword evidence="2" id="KW-1185">Reference proteome</keyword>
<gene>
    <name evidence="1" type="primary">110681485</name>
</gene>
<proteinExistence type="predicted"/>
<name>A0A6I8TW72_AEDAE</name>
<protein>
    <submittedName>
        <fullName evidence="1">Uncharacterized protein</fullName>
    </submittedName>
</protein>
<reference evidence="1 2" key="1">
    <citation type="submission" date="2017-06" db="EMBL/GenBank/DDBJ databases">
        <title>Aedes aegypti genome working group (AGWG) sequencing and assembly.</title>
        <authorList>
            <consortium name="Aedes aegypti Genome Working Group (AGWG)"/>
            <person name="Matthews B.J."/>
        </authorList>
    </citation>
    <scope>NUCLEOTIDE SEQUENCE [LARGE SCALE GENOMIC DNA]</scope>
    <source>
        <strain evidence="1 2">LVP_AGWG</strain>
    </source>
</reference>
<evidence type="ECO:0000313" key="2">
    <source>
        <dbReference type="Proteomes" id="UP000008820"/>
    </source>
</evidence>
<dbReference type="PANTHER" id="PTHR31912">
    <property type="entry name" value="IP13529P"/>
    <property type="match status" value="1"/>
</dbReference>
<dbReference type="InterPro" id="IPR013087">
    <property type="entry name" value="Znf_C2H2_type"/>
</dbReference>
<sequence length="809" mass="94023">MFNCPSSDCHWEGISIDKYYCHVQRMHEPLNGYMCIQKCGRILTSITSLRKHTLSCKEKNKTTPERPVTKIEKPTTDVEDQSSPRENDQNKIETENQFVICTDTAQLPAINANRLSMNMTLKWLSENGLARKVAFEINNDIKQNIVGPLSSVIKDLQMTGAMTIECRQALDTMLDSYDCTSEYKCIQQLKRDGLYEDPTFFHISEEPLPLSDPRYKGDELIQGALMPVKFMLRTYLERDGVFDMIINSLKLSSDGLIRSLIDGSIWQERTASMCCRTVIPINIYFDDFTTSDTSSCHSKATSICAVYLNIPCMPAYLQGKLNNILSVGFIKSQDRKKMNNDKTLSKLIDLLVDLEVEGITVRIGDQDQKVFFVLGFVLGDNLGVNGILDYVESFRANFFCRVCKRRRTQTEVDTKEYPDVFRTITSYEHDVQLATVSETGIKSPSCFNKIPSYHVTHNFVFDIMHDIFEGVAIYDLQHMLYYFIYIKHYFNVSSFNERKNAFIYGSQHSDNIIHDIQEYHIKLKKLKCTASEMKTLITFLPLLVGPLIPEFDEVWQLACALVKIVHITLLREVPYALVKELRSLIDYHHHQYVKLFKDTLKPKHHNLVHYPTAILKGGALRSHWSMRFEAKHREPKAYCKINSNRINMCSSIAIKANFKFAYNCLNNNFVFPKFTYDKSQVYINRFKPEHHQCIDFDLYNINRESVRFLKHFVKCETLYNRGSVFITIRKETANIFKIIEIFLNNDNRILILCDKFKFVKFNEHLQSYELNTQTTTVLVDNIETCESERINLHDVDGTMYMRLCNYYNT</sequence>
<dbReference type="PROSITE" id="PS50157">
    <property type="entry name" value="ZINC_FINGER_C2H2_2"/>
    <property type="match status" value="1"/>
</dbReference>